<keyword evidence="1" id="KW-0614">Plasmid</keyword>
<geneLocation type="plasmid" evidence="1">
    <name>pNMX12-1_21</name>
</geneLocation>
<dbReference type="RefSeq" id="WP_353635659.1">
    <property type="nucleotide sequence ID" value="NZ_CP159207.1"/>
</dbReference>
<reference evidence="1" key="1">
    <citation type="submission" date="2024-06" db="EMBL/GenBank/DDBJ databases">
        <title>Genome Sequence of an extremely halophilic archaeon isolated from Permian era halite, Salado Formation, Carlsbad, New Mexico: Halobacterium sp. strain NMX12-1.</title>
        <authorList>
            <person name="Sotoa L."/>
            <person name="DasSarma P."/>
            <person name="Anton B.P."/>
            <person name="Vincze T."/>
            <person name="Verma I."/>
            <person name="Eralp B."/>
            <person name="Powers D.W."/>
            <person name="Dozier B.L."/>
            <person name="Roberts R.J."/>
            <person name="DasSarma S."/>
        </authorList>
    </citation>
    <scope>NUCLEOTIDE SEQUENCE</scope>
    <source>
        <strain evidence="1">NMX12-1</strain>
        <plasmid evidence="1">pNMX12-1_21</plasmid>
    </source>
</reference>
<sequence length="114" mass="12451">MAEEETRVAILSASDLIGLSMMQSTTTVYSIDGLEEDDLDVLTDLGEAVLNSVNPHLFLETFLADGEKDEWSVTVPEDTAADAVEVLDALATTDENYMWEGYAEDLGEALRESD</sequence>
<dbReference type="AlphaFoldDB" id="A0AAU8CH95"/>
<proteinExistence type="predicted"/>
<dbReference type="GeneID" id="91110950"/>
<protein>
    <submittedName>
        <fullName evidence="1">Uncharacterized protein</fullName>
    </submittedName>
</protein>
<name>A0AAU8CH95_9EURY</name>
<evidence type="ECO:0000313" key="1">
    <source>
        <dbReference type="EMBL" id="XCF18389.1"/>
    </source>
</evidence>
<organism evidence="1">
    <name type="scientific">Halobacterium sp. NMX12-1</name>
    <dbReference type="NCBI Taxonomy" id="3166650"/>
    <lineage>
        <taxon>Archaea</taxon>
        <taxon>Methanobacteriati</taxon>
        <taxon>Methanobacteriota</taxon>
        <taxon>Stenosarchaea group</taxon>
        <taxon>Halobacteria</taxon>
        <taxon>Halobacteriales</taxon>
        <taxon>Halobacteriaceae</taxon>
        <taxon>Halobacterium</taxon>
    </lineage>
</organism>
<accession>A0AAU8CH95</accession>
<gene>
    <name evidence="1" type="ORF">ABSL23_17335</name>
</gene>
<dbReference type="KEGG" id="hanx:ABSL23_17335"/>
<dbReference type="EMBL" id="CP159207">
    <property type="protein sequence ID" value="XCF18389.1"/>
    <property type="molecule type" value="Genomic_DNA"/>
</dbReference>